<evidence type="ECO:0000313" key="3">
    <source>
        <dbReference type="Proteomes" id="UP000093267"/>
    </source>
</evidence>
<feature type="domain" description="NAD(P)-binding" evidence="1">
    <location>
        <begin position="8"/>
        <end position="147"/>
    </location>
</feature>
<evidence type="ECO:0000313" key="2">
    <source>
        <dbReference type="EMBL" id="ANZ67877.1"/>
    </source>
</evidence>
<dbReference type="SUPFAM" id="SSF51735">
    <property type="entry name" value="NAD(P)-binding Rossmann-fold domains"/>
    <property type="match status" value="1"/>
</dbReference>
<protein>
    <recommendedName>
        <fullName evidence="1">NAD(P)-binding domain-containing protein</fullName>
    </recommendedName>
</protein>
<accession>A0A1B2J0Q7</accession>
<keyword evidence="3" id="KW-1185">Reference proteome</keyword>
<dbReference type="AlphaFoldDB" id="A0A1B2J0Q7"/>
<sequence>MGKIGVFGATGHLGHDVIEQLLKLKVRPADILAFYRDRQKASQFIDAGITVREADYHDAQFSAATLNGVERLLLISTNDPDHIAFMQDHLNVIKAARNAGVSQIVYVGLAFPEKTTMPMKNWHLATEYMVKASGIPYTILRNSFYSEVNLDPVELKFEADHGVVYSNTSNAGLNFAPRANYALAAATVLTQDGYLNQTFNLTTPRPYTFKDITADLSEITQRVIQNTDESPEEIKQALSDLGVPDVLQQYKIHASYQDGWASHTSLDLQQIIGKENVLFPKQTLLTMKQDGLL</sequence>
<gene>
    <name evidence="2" type="ORF">AYR63_12500</name>
</gene>
<evidence type="ECO:0000259" key="1">
    <source>
        <dbReference type="Pfam" id="PF13460"/>
    </source>
</evidence>
<dbReference type="InterPro" id="IPR052718">
    <property type="entry name" value="NmrA-type_oxidoreductase"/>
</dbReference>
<reference evidence="2 3" key="1">
    <citation type="submission" date="2016-03" db="EMBL/GenBank/DDBJ databases">
        <title>Pediococcus and Lactobacillus from brewery environment - whole genome sequencing and assembly.</title>
        <authorList>
            <person name="Behr J."/>
            <person name="Geissler A.J."/>
            <person name="Vogel R.F."/>
        </authorList>
    </citation>
    <scope>NUCLEOTIDE SEQUENCE [LARGE SCALE GENOMIC DNA]</scope>
    <source>
        <strain evidence="2 3">TMW 1.1995</strain>
    </source>
</reference>
<dbReference type="Gene3D" id="3.40.50.720">
    <property type="entry name" value="NAD(P)-binding Rossmann-like Domain"/>
    <property type="match status" value="1"/>
</dbReference>
<dbReference type="EMBL" id="CP014924">
    <property type="protein sequence ID" value="ANZ67877.1"/>
    <property type="molecule type" value="Genomic_DNA"/>
</dbReference>
<dbReference type="STRING" id="240427.AYR62_05595"/>
<dbReference type="PANTHER" id="PTHR47129:SF1">
    <property type="entry name" value="NMRA-LIKE DOMAIN-CONTAINING PROTEIN"/>
    <property type="match status" value="1"/>
</dbReference>
<dbReference type="InterPro" id="IPR016040">
    <property type="entry name" value="NAD(P)-bd_dom"/>
</dbReference>
<dbReference type="InterPro" id="IPR036291">
    <property type="entry name" value="NAD(P)-bd_dom_sf"/>
</dbReference>
<organism evidence="2 3">
    <name type="scientific">Secundilactobacillus paracollinoides</name>
    <dbReference type="NCBI Taxonomy" id="240427"/>
    <lineage>
        <taxon>Bacteria</taxon>
        <taxon>Bacillati</taxon>
        <taxon>Bacillota</taxon>
        <taxon>Bacilli</taxon>
        <taxon>Lactobacillales</taxon>
        <taxon>Lactobacillaceae</taxon>
        <taxon>Secundilactobacillus</taxon>
    </lineage>
</organism>
<dbReference type="PANTHER" id="PTHR47129">
    <property type="entry name" value="QUINONE OXIDOREDUCTASE 2"/>
    <property type="match status" value="1"/>
</dbReference>
<dbReference type="OrthoDB" id="152510at2"/>
<dbReference type="RefSeq" id="WP_054711490.1">
    <property type="nucleotide sequence ID" value="NZ_CP014912.1"/>
</dbReference>
<dbReference type="Gene3D" id="3.90.25.10">
    <property type="entry name" value="UDP-galactose 4-epimerase, domain 1"/>
    <property type="match status" value="1"/>
</dbReference>
<dbReference type="Pfam" id="PF13460">
    <property type="entry name" value="NAD_binding_10"/>
    <property type="match status" value="1"/>
</dbReference>
<proteinExistence type="predicted"/>
<dbReference type="Proteomes" id="UP000093267">
    <property type="component" value="Chromosome"/>
</dbReference>
<dbReference type="KEGG" id="lpd:AYR62_05595"/>
<name>A0A1B2J0Q7_9LACO</name>